<dbReference type="GO" id="GO:0016757">
    <property type="term" value="F:glycosyltransferase activity"/>
    <property type="evidence" value="ECO:0007669"/>
    <property type="project" value="UniProtKB-KW"/>
</dbReference>
<organism evidence="5 6">
    <name type="scientific">Entomospira nematocerorum</name>
    <dbReference type="NCBI Taxonomy" id="2719987"/>
    <lineage>
        <taxon>Bacteria</taxon>
        <taxon>Pseudomonadati</taxon>
        <taxon>Spirochaetota</taxon>
        <taxon>Spirochaetia</taxon>
        <taxon>Spirochaetales</taxon>
        <taxon>Spirochaetaceae</taxon>
        <taxon>Entomospira</taxon>
    </lineage>
</organism>
<keyword evidence="4" id="KW-1133">Transmembrane helix</keyword>
<dbReference type="Gene3D" id="3.90.550.10">
    <property type="entry name" value="Spore Coat Polysaccharide Biosynthesis Protein SpsA, Chain A"/>
    <property type="match status" value="1"/>
</dbReference>
<dbReference type="GO" id="GO:0046872">
    <property type="term" value="F:metal ion binding"/>
    <property type="evidence" value="ECO:0007669"/>
    <property type="project" value="UniProtKB-KW"/>
</dbReference>
<evidence type="ECO:0000256" key="4">
    <source>
        <dbReference type="SAM" id="Phobius"/>
    </source>
</evidence>
<evidence type="ECO:0000313" key="5">
    <source>
        <dbReference type="EMBL" id="NIZ47297.1"/>
    </source>
</evidence>
<reference evidence="5" key="1">
    <citation type="submission" date="2020-03" db="EMBL/GenBank/DDBJ databases">
        <title>Spirochaetal bacteria isolated from arthropods constitute a novel genus Entomospira genus novum within the order Spirochaetales.</title>
        <authorList>
            <person name="Grana-Miraglia L."/>
            <person name="Sikutova S."/>
            <person name="Fingerle V."/>
            <person name="Sing A."/>
            <person name="Castillo-Ramirez S."/>
            <person name="Margos G."/>
            <person name="Rudolf I."/>
        </authorList>
    </citation>
    <scope>NUCLEOTIDE SEQUENCE</scope>
    <source>
        <strain evidence="5">BR208</strain>
    </source>
</reference>
<feature type="transmembrane region" description="Helical" evidence="4">
    <location>
        <begin position="335"/>
        <end position="357"/>
    </location>
</feature>
<evidence type="ECO:0000313" key="6">
    <source>
        <dbReference type="Proteomes" id="UP000752013"/>
    </source>
</evidence>
<name>A0A968KY80_9SPIO</name>
<dbReference type="Proteomes" id="UP000752013">
    <property type="component" value="Unassembled WGS sequence"/>
</dbReference>
<protein>
    <submittedName>
        <fullName evidence="5">Glycosyltransferase family 8 protein</fullName>
    </submittedName>
</protein>
<comment type="caution">
    <text evidence="5">The sequence shown here is derived from an EMBL/GenBank/DDBJ whole genome shotgun (WGS) entry which is preliminary data.</text>
</comment>
<keyword evidence="6" id="KW-1185">Reference proteome</keyword>
<sequence>MASIPIAYTIDNTYTLPLMAQLVALYENAHELTVYDIYIINRKLHAHNKDKIRDLVAQLQPQACVQFLDITDEQDRKIPSIGPWGKEANYRGLLPDLVPHLDRILYLDADTLVLEDLSHLFQIDLNDYPYAATADIDRHDSNLMPIASKEHNYRMKHLLFRYGYMNTGVLLLNLKYWREHHWQEEFIRLLNLIDTHKFVSLPDQDVLNYLAIRDGVNRIYYLPSTYNSLYTHRVESSQKNQVRFNEADANYDWYGHVRMLYRNSYVKENTYFIMDRVVIIHFCTLKPWNRSRENDSLVNVFKPYADRVGLEIPTREKHLPRWSIVRKKAKQYKKFIYLGLFINVLFLVIFSFLLSFLW</sequence>
<evidence type="ECO:0000256" key="2">
    <source>
        <dbReference type="ARBA" id="ARBA00022679"/>
    </source>
</evidence>
<evidence type="ECO:0000256" key="1">
    <source>
        <dbReference type="ARBA" id="ARBA00022676"/>
    </source>
</evidence>
<accession>A0A968KY80</accession>
<dbReference type="Pfam" id="PF01501">
    <property type="entry name" value="Glyco_transf_8"/>
    <property type="match status" value="1"/>
</dbReference>
<dbReference type="AlphaFoldDB" id="A0A968KY80"/>
<dbReference type="SUPFAM" id="SSF53448">
    <property type="entry name" value="Nucleotide-diphospho-sugar transferases"/>
    <property type="match status" value="1"/>
</dbReference>
<dbReference type="PANTHER" id="PTHR13778:SF47">
    <property type="entry name" value="LIPOPOLYSACCHARIDE 1,3-GALACTOSYLTRANSFERASE"/>
    <property type="match status" value="1"/>
</dbReference>
<keyword evidence="3" id="KW-0479">Metal-binding</keyword>
<keyword evidence="4" id="KW-0812">Transmembrane</keyword>
<gene>
    <name evidence="5" type="ORF">HCT46_05135</name>
</gene>
<dbReference type="InterPro" id="IPR002495">
    <property type="entry name" value="Glyco_trans_8"/>
</dbReference>
<keyword evidence="4" id="KW-0472">Membrane</keyword>
<dbReference type="CDD" id="cd04194">
    <property type="entry name" value="GT8_A4GalT_like"/>
    <property type="match status" value="1"/>
</dbReference>
<evidence type="ECO:0000256" key="3">
    <source>
        <dbReference type="ARBA" id="ARBA00022723"/>
    </source>
</evidence>
<dbReference type="RefSeq" id="WP_167703706.1">
    <property type="nucleotide sequence ID" value="NZ_CP118168.1"/>
</dbReference>
<keyword evidence="2" id="KW-0808">Transferase</keyword>
<dbReference type="EMBL" id="JAATLK010000001">
    <property type="protein sequence ID" value="NIZ47297.1"/>
    <property type="molecule type" value="Genomic_DNA"/>
</dbReference>
<dbReference type="InterPro" id="IPR050748">
    <property type="entry name" value="Glycosyltrans_8_dom-fam"/>
</dbReference>
<keyword evidence="1" id="KW-0328">Glycosyltransferase</keyword>
<proteinExistence type="predicted"/>
<dbReference type="InterPro" id="IPR029044">
    <property type="entry name" value="Nucleotide-diphossugar_trans"/>
</dbReference>
<dbReference type="PANTHER" id="PTHR13778">
    <property type="entry name" value="GLYCOSYLTRANSFERASE 8 DOMAIN-CONTAINING PROTEIN"/>
    <property type="match status" value="1"/>
</dbReference>